<evidence type="ECO:0000256" key="6">
    <source>
        <dbReference type="ARBA" id="ARBA00022692"/>
    </source>
</evidence>
<comment type="caution">
    <text evidence="11">The sequence shown here is derived from an EMBL/GenBank/DDBJ whole genome shotgun (WGS) entry which is preliminary data.</text>
</comment>
<dbReference type="InterPro" id="IPR047817">
    <property type="entry name" value="ABC2_TM_bact-type"/>
</dbReference>
<dbReference type="Pfam" id="PF01061">
    <property type="entry name" value="ABC2_membrane"/>
    <property type="match status" value="1"/>
</dbReference>
<evidence type="ECO:0000256" key="9">
    <source>
        <dbReference type="RuleBase" id="RU361157"/>
    </source>
</evidence>
<feature type="transmembrane region" description="Helical" evidence="9">
    <location>
        <begin position="141"/>
        <end position="164"/>
    </location>
</feature>
<dbReference type="PANTHER" id="PTHR30413">
    <property type="entry name" value="INNER MEMBRANE TRANSPORT PERMEASE"/>
    <property type="match status" value="1"/>
</dbReference>
<evidence type="ECO:0000256" key="5">
    <source>
        <dbReference type="ARBA" id="ARBA00022519"/>
    </source>
</evidence>
<evidence type="ECO:0000259" key="10">
    <source>
        <dbReference type="PROSITE" id="PS51012"/>
    </source>
</evidence>
<keyword evidence="3 9" id="KW-0813">Transport</keyword>
<dbReference type="PROSITE" id="PS51012">
    <property type="entry name" value="ABC_TM2"/>
    <property type="match status" value="1"/>
</dbReference>
<evidence type="ECO:0000313" key="11">
    <source>
        <dbReference type="EMBL" id="MCA9381824.1"/>
    </source>
</evidence>
<feature type="transmembrane region" description="Helical" evidence="9">
    <location>
        <begin position="229"/>
        <end position="247"/>
    </location>
</feature>
<evidence type="ECO:0000256" key="4">
    <source>
        <dbReference type="ARBA" id="ARBA00022475"/>
    </source>
</evidence>
<feature type="transmembrane region" description="Helical" evidence="9">
    <location>
        <begin position="103"/>
        <end position="129"/>
    </location>
</feature>
<dbReference type="AlphaFoldDB" id="A0A955RHQ7"/>
<proteinExistence type="inferred from homology"/>
<feature type="domain" description="ABC transmembrane type-2" evidence="10">
    <location>
        <begin position="30"/>
        <end position="250"/>
    </location>
</feature>
<protein>
    <recommendedName>
        <fullName evidence="9">Transport permease protein</fullName>
    </recommendedName>
</protein>
<evidence type="ECO:0000256" key="3">
    <source>
        <dbReference type="ARBA" id="ARBA00022448"/>
    </source>
</evidence>
<dbReference type="InterPro" id="IPR000412">
    <property type="entry name" value="ABC_2_transport"/>
</dbReference>
<sequence>MKGTSDTYKKDLGIELIRTSFKLRYNNSVLGFLWVLLNPLLTFLILYIVFSNFSKDQNIENYPIFLLSGLIMYTFFSESLIFGMNSLLDKAGIILKVNFPRELAVISSSSMAVINLAINLIVLTIFAILTNLHATIEGILYFIFCLFVLFILMLGLSFFSSIWLIKLRDLSHISDLVVKLMFYATPIFYSITILPFAVQKLMKFNPLAVIITAGRTGLLYGEIVEVQQVLILLLIGLAVLVAGWFYFNNQVKKIAERF</sequence>
<dbReference type="PANTHER" id="PTHR30413:SF8">
    <property type="entry name" value="TRANSPORT PERMEASE PROTEIN"/>
    <property type="match status" value="1"/>
</dbReference>
<feature type="transmembrane region" description="Helical" evidence="9">
    <location>
        <begin position="176"/>
        <end position="198"/>
    </location>
</feature>
<feature type="transmembrane region" description="Helical" evidence="9">
    <location>
        <begin position="28"/>
        <end position="50"/>
    </location>
</feature>
<evidence type="ECO:0000256" key="2">
    <source>
        <dbReference type="ARBA" id="ARBA00007783"/>
    </source>
</evidence>
<keyword evidence="4 9" id="KW-1003">Cell membrane</keyword>
<dbReference type="InterPro" id="IPR013525">
    <property type="entry name" value="ABC2_TM"/>
</dbReference>
<evidence type="ECO:0000313" key="12">
    <source>
        <dbReference type="Proteomes" id="UP000782843"/>
    </source>
</evidence>
<reference evidence="11" key="1">
    <citation type="submission" date="2020-04" db="EMBL/GenBank/DDBJ databases">
        <authorList>
            <person name="Zhang T."/>
        </authorList>
    </citation>
    <scope>NUCLEOTIDE SEQUENCE</scope>
    <source>
        <strain evidence="11">HKST-UBA10</strain>
    </source>
</reference>
<gene>
    <name evidence="11" type="ORF">KC660_00255</name>
</gene>
<dbReference type="PRINTS" id="PR00164">
    <property type="entry name" value="ABC2TRNSPORT"/>
</dbReference>
<reference evidence="11" key="2">
    <citation type="journal article" date="2021" name="Microbiome">
        <title>Successional dynamics and alternative stable states in a saline activated sludge microbial community over 9 years.</title>
        <authorList>
            <person name="Wang Y."/>
            <person name="Ye J."/>
            <person name="Ju F."/>
            <person name="Liu L."/>
            <person name="Boyd J.A."/>
            <person name="Deng Y."/>
            <person name="Parks D.H."/>
            <person name="Jiang X."/>
            <person name="Yin X."/>
            <person name="Woodcroft B.J."/>
            <person name="Tyson G.W."/>
            <person name="Hugenholtz P."/>
            <person name="Polz M.F."/>
            <person name="Zhang T."/>
        </authorList>
    </citation>
    <scope>NUCLEOTIDE SEQUENCE</scope>
    <source>
        <strain evidence="11">HKST-UBA10</strain>
    </source>
</reference>
<evidence type="ECO:0000256" key="1">
    <source>
        <dbReference type="ARBA" id="ARBA00004429"/>
    </source>
</evidence>
<organism evidence="11 12">
    <name type="scientific">Candidatus Dojkabacteria bacterium</name>
    <dbReference type="NCBI Taxonomy" id="2099670"/>
    <lineage>
        <taxon>Bacteria</taxon>
        <taxon>Candidatus Dojkabacteria</taxon>
    </lineage>
</organism>
<accession>A0A955RHQ7</accession>
<dbReference type="GO" id="GO:0140359">
    <property type="term" value="F:ABC-type transporter activity"/>
    <property type="evidence" value="ECO:0007669"/>
    <property type="project" value="InterPro"/>
</dbReference>
<dbReference type="EMBL" id="JAGQLG010000008">
    <property type="protein sequence ID" value="MCA9381824.1"/>
    <property type="molecule type" value="Genomic_DNA"/>
</dbReference>
<keyword evidence="7 9" id="KW-1133">Transmembrane helix</keyword>
<keyword evidence="6 9" id="KW-0812">Transmembrane</keyword>
<dbReference type="Proteomes" id="UP000782843">
    <property type="component" value="Unassembled WGS sequence"/>
</dbReference>
<dbReference type="GO" id="GO:0043190">
    <property type="term" value="C:ATP-binding cassette (ABC) transporter complex"/>
    <property type="evidence" value="ECO:0007669"/>
    <property type="project" value="InterPro"/>
</dbReference>
<feature type="transmembrane region" description="Helical" evidence="9">
    <location>
        <begin position="62"/>
        <end position="82"/>
    </location>
</feature>
<evidence type="ECO:0000256" key="7">
    <source>
        <dbReference type="ARBA" id="ARBA00022989"/>
    </source>
</evidence>
<name>A0A955RHQ7_9BACT</name>
<dbReference type="GO" id="GO:0015920">
    <property type="term" value="P:lipopolysaccharide transport"/>
    <property type="evidence" value="ECO:0007669"/>
    <property type="project" value="TreeGrafter"/>
</dbReference>
<evidence type="ECO:0000256" key="8">
    <source>
        <dbReference type="ARBA" id="ARBA00023136"/>
    </source>
</evidence>
<keyword evidence="5" id="KW-0997">Cell inner membrane</keyword>
<comment type="similarity">
    <text evidence="2 9">Belongs to the ABC-2 integral membrane protein family.</text>
</comment>
<keyword evidence="8 9" id="KW-0472">Membrane</keyword>
<comment type="subcellular location">
    <subcellularLocation>
        <location evidence="1">Cell inner membrane</location>
        <topology evidence="1">Multi-pass membrane protein</topology>
    </subcellularLocation>
    <subcellularLocation>
        <location evidence="9">Cell membrane</location>
        <topology evidence="9">Multi-pass membrane protein</topology>
    </subcellularLocation>
</comment>